<name>A0ACB6RGU1_9PLEO</name>
<accession>A0ACB6RGU1</accession>
<proteinExistence type="predicted"/>
<keyword evidence="2" id="KW-1185">Reference proteome</keyword>
<gene>
    <name evidence="1" type="ORF">BDR25DRAFT_348050</name>
</gene>
<protein>
    <submittedName>
        <fullName evidence="1">Uncharacterized protein</fullName>
    </submittedName>
</protein>
<sequence>MREIKGFAGIGISKMKREKERDQGSETMGHSLIIRHGTWLHSLNKHFLKKTTDRQFQLDPPISNHQLVPPECLNFKSSELAVRGWDEWELGVRGKPRHNVSTFLTVRSPLTTFTSLRIPDLGSGLNRCRRPRMRHLERDAMDGSDDMISGPFNSLFSAISNADACLTLNLQELSQSSMRCDHKSATIQNALPKDFFQDNKKSR</sequence>
<organism evidence="1 2">
    <name type="scientific">Lindgomyces ingoldianus</name>
    <dbReference type="NCBI Taxonomy" id="673940"/>
    <lineage>
        <taxon>Eukaryota</taxon>
        <taxon>Fungi</taxon>
        <taxon>Dikarya</taxon>
        <taxon>Ascomycota</taxon>
        <taxon>Pezizomycotina</taxon>
        <taxon>Dothideomycetes</taxon>
        <taxon>Pleosporomycetidae</taxon>
        <taxon>Pleosporales</taxon>
        <taxon>Lindgomycetaceae</taxon>
        <taxon>Lindgomyces</taxon>
    </lineage>
</organism>
<dbReference type="Proteomes" id="UP000799755">
    <property type="component" value="Unassembled WGS sequence"/>
</dbReference>
<reference evidence="1" key="1">
    <citation type="journal article" date="2020" name="Stud. Mycol.">
        <title>101 Dothideomycetes genomes: a test case for predicting lifestyles and emergence of pathogens.</title>
        <authorList>
            <person name="Haridas S."/>
            <person name="Albert R."/>
            <person name="Binder M."/>
            <person name="Bloem J."/>
            <person name="Labutti K."/>
            <person name="Salamov A."/>
            <person name="Andreopoulos B."/>
            <person name="Baker S."/>
            <person name="Barry K."/>
            <person name="Bills G."/>
            <person name="Bluhm B."/>
            <person name="Cannon C."/>
            <person name="Castanera R."/>
            <person name="Culley D."/>
            <person name="Daum C."/>
            <person name="Ezra D."/>
            <person name="Gonzalez J."/>
            <person name="Henrissat B."/>
            <person name="Kuo A."/>
            <person name="Liang C."/>
            <person name="Lipzen A."/>
            <person name="Lutzoni F."/>
            <person name="Magnuson J."/>
            <person name="Mondo S."/>
            <person name="Nolan M."/>
            <person name="Ohm R."/>
            <person name="Pangilinan J."/>
            <person name="Park H.-J."/>
            <person name="Ramirez L."/>
            <person name="Alfaro M."/>
            <person name="Sun H."/>
            <person name="Tritt A."/>
            <person name="Yoshinaga Y."/>
            <person name="Zwiers L.-H."/>
            <person name="Turgeon B."/>
            <person name="Goodwin S."/>
            <person name="Spatafora J."/>
            <person name="Crous P."/>
            <person name="Grigoriev I."/>
        </authorList>
    </citation>
    <scope>NUCLEOTIDE SEQUENCE</scope>
    <source>
        <strain evidence="1">ATCC 200398</strain>
    </source>
</reference>
<evidence type="ECO:0000313" key="1">
    <source>
        <dbReference type="EMBL" id="KAF2477732.1"/>
    </source>
</evidence>
<evidence type="ECO:0000313" key="2">
    <source>
        <dbReference type="Proteomes" id="UP000799755"/>
    </source>
</evidence>
<comment type="caution">
    <text evidence="1">The sequence shown here is derived from an EMBL/GenBank/DDBJ whole genome shotgun (WGS) entry which is preliminary data.</text>
</comment>
<dbReference type="EMBL" id="MU003492">
    <property type="protein sequence ID" value="KAF2477732.1"/>
    <property type="molecule type" value="Genomic_DNA"/>
</dbReference>